<name>A0ABS7JMW9_9HELI</name>
<dbReference type="EMBL" id="JAIGYQ010000005">
    <property type="protein sequence ID" value="MBX7490714.1"/>
    <property type="molecule type" value="Genomic_DNA"/>
</dbReference>
<dbReference type="InterPro" id="IPR050722">
    <property type="entry name" value="Pyruvate:ferred/Flavod_OxRd"/>
</dbReference>
<comment type="caution">
    <text evidence="4">The sequence shown here is derived from an EMBL/GenBank/DDBJ whole genome shotgun (WGS) entry which is preliminary data.</text>
</comment>
<evidence type="ECO:0000313" key="5">
    <source>
        <dbReference type="Proteomes" id="UP000700059"/>
    </source>
</evidence>
<dbReference type="RefSeq" id="WP_221532077.1">
    <property type="nucleotide sequence ID" value="NZ_JAIGYP010000005.1"/>
</dbReference>
<dbReference type="InterPro" id="IPR009014">
    <property type="entry name" value="Transketo_C/PFOR_II"/>
</dbReference>
<proteinExistence type="predicted"/>
<dbReference type="Gene3D" id="3.40.50.920">
    <property type="match status" value="1"/>
</dbReference>
<dbReference type="SUPFAM" id="SSF52518">
    <property type="entry name" value="Thiamin diphosphate-binding fold (THDP-binding)"/>
    <property type="match status" value="1"/>
</dbReference>
<sequence length="405" mass="44440">MAEVYELQEVEVWDGNMAASHAMRQAQIDVVSAYPITPSTPIVQNYATFLSDGYIDGEFVMVESEHAAMSGCVGAAAAGGRVATATSSQGFALMVEVLYQASGMRLPIVLNVVNRALASPLNVNGDHSDMYLGRDAGWVNLCTYNPQEAYDFNLMAFKIAEDYDVRLPVMVHQDGFICSHTAQSVRPLSDAEAYKFIGDYKPKNAMLDFERPATYGSQTEEDWHFEHKAQLHNAIMRSKPVIERTFEEFAKLTGRRYSIVETYDIEDAEVAIVALGTTVESARVAVKEARKNGIKAGVVSIRVLRPFPYQEFCAALQDVKAVAFLDRSLPAGAMGMLFNEGVAALYGGTNKPVASNYIYGLGGRDLTQSHLQEIIKELKENAKAGKLTHPAQQFIGLRGPKLGFN</sequence>
<evidence type="ECO:0000259" key="3">
    <source>
        <dbReference type="Pfam" id="PF17147"/>
    </source>
</evidence>
<gene>
    <name evidence="4" type="ORF">K4G57_04440</name>
</gene>
<evidence type="ECO:0000313" key="4">
    <source>
        <dbReference type="EMBL" id="MBX7490714.1"/>
    </source>
</evidence>
<keyword evidence="1" id="KW-0560">Oxidoreductase</keyword>
<dbReference type="PANTHER" id="PTHR32154">
    <property type="entry name" value="PYRUVATE-FLAVODOXIN OXIDOREDUCTASE-RELATED"/>
    <property type="match status" value="1"/>
</dbReference>
<protein>
    <submittedName>
        <fullName evidence="4">2-oxoacid:ferredoxin oxidoreductase subunit alpha</fullName>
    </submittedName>
</protein>
<evidence type="ECO:0000259" key="2">
    <source>
        <dbReference type="Pfam" id="PF01855"/>
    </source>
</evidence>
<organism evidence="4 5">
    <name type="scientific">Helicobacter turcicus</name>
    <dbReference type="NCBI Taxonomy" id="2867412"/>
    <lineage>
        <taxon>Bacteria</taxon>
        <taxon>Pseudomonadati</taxon>
        <taxon>Campylobacterota</taxon>
        <taxon>Epsilonproteobacteria</taxon>
        <taxon>Campylobacterales</taxon>
        <taxon>Helicobacteraceae</taxon>
        <taxon>Helicobacter</taxon>
    </lineage>
</organism>
<dbReference type="CDD" id="cd07034">
    <property type="entry name" value="TPP_PYR_PFOR_IOR-alpha_like"/>
    <property type="match status" value="1"/>
</dbReference>
<reference evidence="4 5" key="1">
    <citation type="submission" date="2021-08" db="EMBL/GenBank/DDBJ databases">
        <title>Helicobacter spp. isolated from feces of Anatolian Ground Squirrel (Spermophilus xanthoprymnus) in Turkey.</title>
        <authorList>
            <person name="Aydin F."/>
            <person name="Abay S."/>
            <person name="Kayman T."/>
            <person name="Karakaya E."/>
            <person name="Saticioglu I.B."/>
        </authorList>
    </citation>
    <scope>NUCLEOTIDE SEQUENCE [LARGE SCALE GENOMIC DNA]</scope>
    <source>
        <strain evidence="4 5">Faydin-H70</strain>
    </source>
</reference>
<dbReference type="Proteomes" id="UP000700059">
    <property type="component" value="Unassembled WGS sequence"/>
</dbReference>
<dbReference type="Pfam" id="PF17147">
    <property type="entry name" value="PFOR_II"/>
    <property type="match status" value="1"/>
</dbReference>
<dbReference type="InterPro" id="IPR029061">
    <property type="entry name" value="THDP-binding"/>
</dbReference>
<keyword evidence="5" id="KW-1185">Reference proteome</keyword>
<dbReference type="Gene3D" id="3.40.50.970">
    <property type="match status" value="1"/>
</dbReference>
<accession>A0ABS7JMW9</accession>
<evidence type="ECO:0000256" key="1">
    <source>
        <dbReference type="ARBA" id="ARBA00023002"/>
    </source>
</evidence>
<dbReference type="InterPro" id="IPR002880">
    <property type="entry name" value="Pyrv_Fd/Flavodoxin_OxRdtase_N"/>
</dbReference>
<dbReference type="SUPFAM" id="SSF52922">
    <property type="entry name" value="TK C-terminal domain-like"/>
    <property type="match status" value="1"/>
</dbReference>
<dbReference type="NCBIfam" id="NF007201">
    <property type="entry name" value="PRK09622.1"/>
    <property type="match status" value="1"/>
</dbReference>
<dbReference type="Pfam" id="PF01855">
    <property type="entry name" value="POR_N"/>
    <property type="match status" value="1"/>
</dbReference>
<feature type="domain" description="Pyruvate flavodoxin/ferredoxin oxidoreductase pyrimidine binding" evidence="2">
    <location>
        <begin position="21"/>
        <end position="244"/>
    </location>
</feature>
<feature type="domain" description="Pyruvate:ferredoxin oxidoreductase core" evidence="3">
    <location>
        <begin position="268"/>
        <end position="370"/>
    </location>
</feature>
<dbReference type="PANTHER" id="PTHR32154:SF0">
    <property type="entry name" value="PYRUVATE-FLAVODOXIN OXIDOREDUCTASE-RELATED"/>
    <property type="match status" value="1"/>
</dbReference>
<dbReference type="InterPro" id="IPR033412">
    <property type="entry name" value="PFOR_II"/>
</dbReference>